<gene>
    <name evidence="1" type="ORF">EV216_108139</name>
</gene>
<dbReference type="EMBL" id="SLVM01000008">
    <property type="protein sequence ID" value="TCM85287.1"/>
    <property type="molecule type" value="Genomic_DNA"/>
</dbReference>
<dbReference type="RefSeq" id="WP_132694403.1">
    <property type="nucleotide sequence ID" value="NZ_SLVM01000008.1"/>
</dbReference>
<evidence type="ECO:0000313" key="1">
    <source>
        <dbReference type="EMBL" id="TCM85287.1"/>
    </source>
</evidence>
<sequence length="63" mass="6726">MSNEEIAGHIVTFAVQCGNASDPAAAARARGWIDDHDRPTSEGRALIAALGQQSRYGAYRLIV</sequence>
<comment type="caution">
    <text evidence="1">The sequence shown here is derived from an EMBL/GenBank/DDBJ whole genome shotgun (WGS) entry which is preliminary data.</text>
</comment>
<dbReference type="OrthoDB" id="7871601at2"/>
<organism evidence="1 2">
    <name type="scientific">Rhodovulum steppense</name>
    <dbReference type="NCBI Taxonomy" id="540251"/>
    <lineage>
        <taxon>Bacteria</taxon>
        <taxon>Pseudomonadati</taxon>
        <taxon>Pseudomonadota</taxon>
        <taxon>Alphaproteobacteria</taxon>
        <taxon>Rhodobacterales</taxon>
        <taxon>Paracoccaceae</taxon>
        <taxon>Rhodovulum</taxon>
    </lineage>
</organism>
<dbReference type="Proteomes" id="UP000295277">
    <property type="component" value="Unassembled WGS sequence"/>
</dbReference>
<protein>
    <submittedName>
        <fullName evidence="1">Uncharacterized protein</fullName>
    </submittedName>
</protein>
<evidence type="ECO:0000313" key="2">
    <source>
        <dbReference type="Proteomes" id="UP000295277"/>
    </source>
</evidence>
<name>A0A4R1YWD9_9RHOB</name>
<accession>A0A4R1YWD9</accession>
<reference evidence="1 2" key="1">
    <citation type="submission" date="2019-03" db="EMBL/GenBank/DDBJ databases">
        <title>Genomic Encyclopedia of Type Strains, Phase IV (KMG-IV): sequencing the most valuable type-strain genomes for metagenomic binning, comparative biology and taxonomic classification.</title>
        <authorList>
            <person name="Goeker M."/>
        </authorList>
    </citation>
    <scope>NUCLEOTIDE SEQUENCE [LARGE SCALE GENOMIC DNA]</scope>
    <source>
        <strain evidence="1 2">DSM 21153</strain>
    </source>
</reference>
<keyword evidence="2" id="KW-1185">Reference proteome</keyword>
<proteinExistence type="predicted"/>
<dbReference type="AlphaFoldDB" id="A0A4R1YWD9"/>